<dbReference type="Proteomes" id="UP001295794">
    <property type="component" value="Unassembled WGS sequence"/>
</dbReference>
<feature type="region of interest" description="Disordered" evidence="1">
    <location>
        <begin position="263"/>
        <end position="295"/>
    </location>
</feature>
<organism evidence="2 3">
    <name type="scientific">Mycena citricolor</name>
    <dbReference type="NCBI Taxonomy" id="2018698"/>
    <lineage>
        <taxon>Eukaryota</taxon>
        <taxon>Fungi</taxon>
        <taxon>Dikarya</taxon>
        <taxon>Basidiomycota</taxon>
        <taxon>Agaricomycotina</taxon>
        <taxon>Agaricomycetes</taxon>
        <taxon>Agaricomycetidae</taxon>
        <taxon>Agaricales</taxon>
        <taxon>Marasmiineae</taxon>
        <taxon>Mycenaceae</taxon>
        <taxon>Mycena</taxon>
    </lineage>
</organism>
<name>A0AAD2JYZ2_9AGAR</name>
<sequence>MRTTNPIEILISGEAAKPATPSLFYFRLLRVKSNQMPSRASTRRSSTRIASPPSSGSPSRTRKEFTSEEDSQFAAFLCKFKKEERVGLHVHREAAATSWGSRHVAVSWQQRYLRRRSEYDVNCEVALAGPEGQKLGPSIHDGAQHASTSTTTEPIFITPTAPSITIPYPRLSKQDLQISVNMFLTVLSRQFGLDPQVLFDLWVEHGSLDKVHALLEELAEKADVPENEADLADEAGGEDEAPRMQNVLTQLVSGVVEEREVSHVSRCVTPNPDRASGTPPAAAEPEDGEHYGNDVLQSPFTFRACDKSRAVPHSMSRSLSPCAKRPVSPLDTVFKALPRTPSPLGPFTSGWFDVDDVSLVGSDIEGEETLTNLQP</sequence>
<comment type="caution">
    <text evidence="2">The sequence shown here is derived from an EMBL/GenBank/DDBJ whole genome shotgun (WGS) entry which is preliminary data.</text>
</comment>
<dbReference type="AlphaFoldDB" id="A0AAD2JYZ2"/>
<dbReference type="EMBL" id="CAVNYO010000149">
    <property type="protein sequence ID" value="CAK5269606.1"/>
    <property type="molecule type" value="Genomic_DNA"/>
</dbReference>
<evidence type="ECO:0000313" key="2">
    <source>
        <dbReference type="EMBL" id="CAK5269606.1"/>
    </source>
</evidence>
<protein>
    <submittedName>
        <fullName evidence="2">Uncharacterized protein</fullName>
    </submittedName>
</protein>
<accession>A0AAD2JYZ2</accession>
<reference evidence="2" key="1">
    <citation type="submission" date="2023-11" db="EMBL/GenBank/DDBJ databases">
        <authorList>
            <person name="De Vega J J."/>
            <person name="De Vega J J."/>
        </authorList>
    </citation>
    <scope>NUCLEOTIDE SEQUENCE</scope>
</reference>
<evidence type="ECO:0000313" key="3">
    <source>
        <dbReference type="Proteomes" id="UP001295794"/>
    </source>
</evidence>
<gene>
    <name evidence="2" type="ORF">MYCIT1_LOCUS13452</name>
</gene>
<keyword evidence="3" id="KW-1185">Reference proteome</keyword>
<evidence type="ECO:0000256" key="1">
    <source>
        <dbReference type="SAM" id="MobiDB-lite"/>
    </source>
</evidence>
<feature type="compositionally biased region" description="Low complexity" evidence="1">
    <location>
        <begin position="47"/>
        <end position="59"/>
    </location>
</feature>
<proteinExistence type="predicted"/>
<feature type="region of interest" description="Disordered" evidence="1">
    <location>
        <begin position="36"/>
        <end position="66"/>
    </location>
</feature>